<organism evidence="2 3">
    <name type="scientific">Haloechinothrix alba</name>
    <dbReference type="NCBI Taxonomy" id="664784"/>
    <lineage>
        <taxon>Bacteria</taxon>
        <taxon>Bacillati</taxon>
        <taxon>Actinomycetota</taxon>
        <taxon>Actinomycetes</taxon>
        <taxon>Pseudonocardiales</taxon>
        <taxon>Pseudonocardiaceae</taxon>
        <taxon>Haloechinothrix</taxon>
    </lineage>
</organism>
<accession>A0A238ZNB2</accession>
<dbReference type="Proteomes" id="UP000198348">
    <property type="component" value="Unassembled WGS sequence"/>
</dbReference>
<keyword evidence="3" id="KW-1185">Reference proteome</keyword>
<gene>
    <name evidence="2" type="ORF">SAMN06265360_12246</name>
</gene>
<dbReference type="PANTHER" id="PTHR33371">
    <property type="entry name" value="INTERMEMBRANE PHOSPHOLIPID TRANSPORT SYSTEM BINDING PROTEIN MLAD-RELATED"/>
    <property type="match status" value="1"/>
</dbReference>
<sequence>MRASRRVAARLRLSPLKLGVAFIVVCLVAGVALFQKNRIITTVQPGHTIAVQFDEAYQLREYVSDAKIAGVPVGVVSEVNRAEDGTTEVTAKIDNDAVHKLGSAPSAAIRPTTMLGGNYYLDLKPGGTENGTFDGTVPAERTETPVELDKVTAALQPGAREGARSSIGDLDGMLRDGGSDALRDLVASAPDTLGPAAEVFDGMRGTRPDRDLSELVTGLESTAHVLSRREGQLDSIVRDLETTSQVLGDRAGDLARSTAGMPDTLDSTSAGLRKLDGTLTKLEKTAEPARPAVRELGTVLENLDPVLVKAQPVINDLRDVLDDSRPLVEDLSPTSIELESTLDNLRSPVLDRVNGPILDTLNSPFEGTGDYEGTGSNRPLYQEVGHMASNVARATMVDENGAMISYMAGVGPGSLAGLPISIEQLFRKLAGQEGVPE</sequence>
<dbReference type="InterPro" id="IPR052336">
    <property type="entry name" value="MlaD_Phospholipid_Transporter"/>
</dbReference>
<dbReference type="RefSeq" id="WP_089303030.1">
    <property type="nucleotide sequence ID" value="NZ_FZNW01000022.1"/>
</dbReference>
<dbReference type="EMBL" id="FZNW01000022">
    <property type="protein sequence ID" value="SNR84153.1"/>
    <property type="molecule type" value="Genomic_DNA"/>
</dbReference>
<dbReference type="PANTHER" id="PTHR33371:SF4">
    <property type="entry name" value="INTERMEMBRANE PHOSPHOLIPID TRANSPORT SYSTEM BINDING PROTEIN MLAD"/>
    <property type="match status" value="1"/>
</dbReference>
<reference evidence="2 3" key="1">
    <citation type="submission" date="2017-06" db="EMBL/GenBank/DDBJ databases">
        <authorList>
            <person name="Kim H.J."/>
            <person name="Triplett B.A."/>
        </authorList>
    </citation>
    <scope>NUCLEOTIDE SEQUENCE [LARGE SCALE GENOMIC DNA]</scope>
    <source>
        <strain evidence="2 3">DSM 45207</strain>
    </source>
</reference>
<feature type="domain" description="Mce/MlaD" evidence="1">
    <location>
        <begin position="46"/>
        <end position="126"/>
    </location>
</feature>
<evidence type="ECO:0000259" key="1">
    <source>
        <dbReference type="Pfam" id="PF02470"/>
    </source>
</evidence>
<dbReference type="AlphaFoldDB" id="A0A238ZNB2"/>
<evidence type="ECO:0000313" key="2">
    <source>
        <dbReference type="EMBL" id="SNR84153.1"/>
    </source>
</evidence>
<dbReference type="OrthoDB" id="5242071at2"/>
<protein>
    <submittedName>
        <fullName evidence="2">Phospholipid/cholesterol/gamma-HCH transport system substrate-binding protein</fullName>
    </submittedName>
</protein>
<dbReference type="InterPro" id="IPR003399">
    <property type="entry name" value="Mce/MlaD"/>
</dbReference>
<proteinExistence type="predicted"/>
<evidence type="ECO:0000313" key="3">
    <source>
        <dbReference type="Proteomes" id="UP000198348"/>
    </source>
</evidence>
<dbReference type="Pfam" id="PF02470">
    <property type="entry name" value="MlaD"/>
    <property type="match status" value="1"/>
</dbReference>
<name>A0A238ZNB2_9PSEU</name>